<sequence>MLQYMQLARMAMIKNDIQQHYFLYFLLSFLSAIFLFKFFFNKLTKPKASNLKLPPSPPMIPFIGHLHLLGPFFHESLQNLSTKYGPIFNLRLGVSRWCMVVQSASAAKEIFKTNDLSFAQHPKLPFADEIPYGESGFFSAPYGDYWKFIKKVCMNELFSTRQHERSRALREEELDRFLHEVFESAKKKDVVDVGVELMKLTNNIVCRMAMSTRCSEKNDEAERIRELVKETFEVGSKIFIGDVLGPLKRLAFWLYGSQVIDVTLRFDELLEKILKKHEDKTRKGENEDLMDVLLKVYNDDKAEVKMTRTHLKALLIDIFVGSTGTSTEAILWTLAELINHPNVFRKLREEIKLVVGSSRLVKESDVVNLPYLQAIVKETLRLYPPLPVTTRECRQACKIKGFDVPQNTMVAINLYAIMRDPELWDNPNEFWPERFLVSSKEHEDGISVAENSNFLTFGGGRRACPGGKLGLTMMHTAVAAMVQCFDWKVGGDHENKVKVNMEVGKGVFIHLAHPLKCLPVICFNPFASSIN</sequence>
<organism evidence="12 13">
    <name type="scientific">Juglans regia</name>
    <name type="common">English walnut</name>
    <dbReference type="NCBI Taxonomy" id="51240"/>
    <lineage>
        <taxon>Eukaryota</taxon>
        <taxon>Viridiplantae</taxon>
        <taxon>Streptophyta</taxon>
        <taxon>Embryophyta</taxon>
        <taxon>Tracheophyta</taxon>
        <taxon>Spermatophyta</taxon>
        <taxon>Magnoliopsida</taxon>
        <taxon>eudicotyledons</taxon>
        <taxon>Gunneridae</taxon>
        <taxon>Pentapetalae</taxon>
        <taxon>rosids</taxon>
        <taxon>fabids</taxon>
        <taxon>Fagales</taxon>
        <taxon>Juglandaceae</taxon>
        <taxon>Juglans</taxon>
    </lineage>
</organism>
<keyword evidence="9" id="KW-0472">Membrane</keyword>
<evidence type="ECO:0000313" key="12">
    <source>
        <dbReference type="Proteomes" id="UP000235220"/>
    </source>
</evidence>
<evidence type="ECO:0000256" key="11">
    <source>
        <dbReference type="RuleBase" id="RU000461"/>
    </source>
</evidence>
<dbReference type="InterPro" id="IPR017972">
    <property type="entry name" value="Cyt_P450_CS"/>
</dbReference>
<dbReference type="PANTHER" id="PTHR47943:SF8">
    <property type="entry name" value="CYTOCHROME P450"/>
    <property type="match status" value="1"/>
</dbReference>
<dbReference type="InterPro" id="IPR036396">
    <property type="entry name" value="Cyt_P450_sf"/>
</dbReference>
<reference evidence="13" key="1">
    <citation type="submission" date="2025-08" db="UniProtKB">
        <authorList>
            <consortium name="RefSeq"/>
        </authorList>
    </citation>
    <scope>IDENTIFICATION</scope>
    <source>
        <tissue evidence="13">Leaves</tissue>
    </source>
</reference>
<dbReference type="GO" id="GO:0005506">
    <property type="term" value="F:iron ion binding"/>
    <property type="evidence" value="ECO:0007669"/>
    <property type="project" value="InterPro"/>
</dbReference>
<keyword evidence="12" id="KW-1185">Reference proteome</keyword>
<name>A0A2I4EVH7_JUGRE</name>
<dbReference type="Gene3D" id="1.10.630.10">
    <property type="entry name" value="Cytochrome P450"/>
    <property type="match status" value="1"/>
</dbReference>
<evidence type="ECO:0000256" key="3">
    <source>
        <dbReference type="ARBA" id="ARBA00010617"/>
    </source>
</evidence>
<evidence type="ECO:0000256" key="9">
    <source>
        <dbReference type="ARBA" id="ARBA00023136"/>
    </source>
</evidence>
<keyword evidence="7 10" id="KW-0408">Iron</keyword>
<dbReference type="GeneID" id="108993099"/>
<gene>
    <name evidence="13" type="primary">LOC108993099</name>
</gene>
<dbReference type="FunCoup" id="A0A2I4EVH7">
    <property type="interactions" value="446"/>
</dbReference>
<dbReference type="AlphaFoldDB" id="A0A2I4EVH7"/>
<dbReference type="GO" id="GO:0020037">
    <property type="term" value="F:heme binding"/>
    <property type="evidence" value="ECO:0007669"/>
    <property type="project" value="InterPro"/>
</dbReference>
<keyword evidence="4 10" id="KW-0349">Heme</keyword>
<feature type="binding site" description="axial binding residue" evidence="10">
    <location>
        <position position="464"/>
    </location>
    <ligand>
        <name>heme</name>
        <dbReference type="ChEBI" id="CHEBI:30413"/>
    </ligand>
    <ligandPart>
        <name>Fe</name>
        <dbReference type="ChEBI" id="CHEBI:18248"/>
    </ligandPart>
</feature>
<dbReference type="PRINTS" id="PR00463">
    <property type="entry name" value="EP450I"/>
</dbReference>
<evidence type="ECO:0000313" key="13">
    <source>
        <dbReference type="RefSeq" id="XP_018823408.1"/>
    </source>
</evidence>
<dbReference type="InterPro" id="IPR002401">
    <property type="entry name" value="Cyt_P450_E_grp-I"/>
</dbReference>
<dbReference type="CDD" id="cd20655">
    <property type="entry name" value="CYP93"/>
    <property type="match status" value="1"/>
</dbReference>
<dbReference type="GO" id="GO:0016020">
    <property type="term" value="C:membrane"/>
    <property type="evidence" value="ECO:0007669"/>
    <property type="project" value="UniProtKB-SubCell"/>
</dbReference>
<evidence type="ECO:0000256" key="6">
    <source>
        <dbReference type="ARBA" id="ARBA00023002"/>
    </source>
</evidence>
<dbReference type="GO" id="GO:0016705">
    <property type="term" value="F:oxidoreductase activity, acting on paired donors, with incorporation or reduction of molecular oxygen"/>
    <property type="evidence" value="ECO:0007669"/>
    <property type="project" value="InterPro"/>
</dbReference>
<evidence type="ECO:0000256" key="7">
    <source>
        <dbReference type="ARBA" id="ARBA00023004"/>
    </source>
</evidence>
<comment type="cofactor">
    <cofactor evidence="1 10">
        <name>heme</name>
        <dbReference type="ChEBI" id="CHEBI:30413"/>
    </cofactor>
</comment>
<dbReference type="RefSeq" id="XP_018823408.1">
    <property type="nucleotide sequence ID" value="XM_018967863.2"/>
</dbReference>
<dbReference type="OrthoDB" id="1470350at2759"/>
<dbReference type="PRINTS" id="PR00385">
    <property type="entry name" value="P450"/>
</dbReference>
<evidence type="ECO:0000256" key="5">
    <source>
        <dbReference type="ARBA" id="ARBA00022723"/>
    </source>
</evidence>
<dbReference type="PANTHER" id="PTHR47943">
    <property type="entry name" value="CYTOCHROME P450 93A3-LIKE"/>
    <property type="match status" value="1"/>
</dbReference>
<evidence type="ECO:0000256" key="8">
    <source>
        <dbReference type="ARBA" id="ARBA00023033"/>
    </source>
</evidence>
<protein>
    <submittedName>
        <fullName evidence="13">Cytochrome P450 705A12-like</fullName>
    </submittedName>
</protein>
<keyword evidence="6 11" id="KW-0560">Oxidoreductase</keyword>
<comment type="similarity">
    <text evidence="3 11">Belongs to the cytochrome P450 family.</text>
</comment>
<evidence type="ECO:0000256" key="4">
    <source>
        <dbReference type="ARBA" id="ARBA00022617"/>
    </source>
</evidence>
<dbReference type="KEGG" id="jre:108993099"/>
<dbReference type="STRING" id="51240.A0A2I4EVH7"/>
<accession>A0A2I4EVH7</accession>
<dbReference type="Pfam" id="PF00067">
    <property type="entry name" value="p450"/>
    <property type="match status" value="1"/>
</dbReference>
<dbReference type="PROSITE" id="PS00086">
    <property type="entry name" value="CYTOCHROME_P450"/>
    <property type="match status" value="1"/>
</dbReference>
<dbReference type="GO" id="GO:0004497">
    <property type="term" value="F:monooxygenase activity"/>
    <property type="evidence" value="ECO:0007669"/>
    <property type="project" value="UniProtKB-KW"/>
</dbReference>
<dbReference type="Proteomes" id="UP000235220">
    <property type="component" value="Chromosome 15"/>
</dbReference>
<dbReference type="Gramene" id="Jr15_12050_p1">
    <property type="protein sequence ID" value="cds.Jr15_12050_p1"/>
    <property type="gene ID" value="Jr15_12050"/>
</dbReference>
<dbReference type="FunFam" id="1.10.630.10:FF:000019">
    <property type="entry name" value="Cytochrome P450 family protein"/>
    <property type="match status" value="1"/>
</dbReference>
<comment type="subcellular location">
    <subcellularLocation>
        <location evidence="2">Membrane</location>
    </subcellularLocation>
</comment>
<keyword evidence="8 11" id="KW-0503">Monooxygenase</keyword>
<evidence type="ECO:0000256" key="2">
    <source>
        <dbReference type="ARBA" id="ARBA00004370"/>
    </source>
</evidence>
<proteinExistence type="inferred from homology"/>
<dbReference type="InterPro" id="IPR001128">
    <property type="entry name" value="Cyt_P450"/>
</dbReference>
<keyword evidence="5 10" id="KW-0479">Metal-binding</keyword>
<evidence type="ECO:0000256" key="1">
    <source>
        <dbReference type="ARBA" id="ARBA00001971"/>
    </source>
</evidence>
<evidence type="ECO:0000256" key="10">
    <source>
        <dbReference type="PIRSR" id="PIRSR602401-1"/>
    </source>
</evidence>
<dbReference type="SUPFAM" id="SSF48264">
    <property type="entry name" value="Cytochrome P450"/>
    <property type="match status" value="1"/>
</dbReference>